<dbReference type="InterPro" id="IPR011204">
    <property type="entry name" value="Virulence_RhuM-like"/>
</dbReference>
<evidence type="ECO:0000313" key="1">
    <source>
        <dbReference type="EMBL" id="BBL05762.1"/>
    </source>
</evidence>
<dbReference type="GeneID" id="98672370"/>
<sequence length="352" mass="41051">MNNKEITIRSSAAEYLIFVAATGENPSRVELRYEDENIWLTQRMMAELYGVDVRTINEHIRKIYADNELSEAATVRNFRIVQTEGSREVSREVKHYSLQMIISIGFKVNNERAVQFRKWANAVVKDYTIQGWVMDDERLKRGGTVLTKDYFEKQLERIREIRLSERRFYQKITDIYATAIDYDPTAKATQRFFAAVQNKIHYSVHGHTAAELIYQRADADKEHMGLTTWEGAPTGKIHKYDVKVAKNYLTEEELQTLGRIVSAYLDLAEIQAMRHIPMTMEDWEKRLNGFLSLMDREVLANAGRISAELAKAHAESEWEKYRIVQDRLYTSDFDRFVQLEERAADKEKGGEQ</sequence>
<dbReference type="Pfam" id="PF13310">
    <property type="entry name" value="Virulence_RhuM"/>
    <property type="match status" value="1"/>
</dbReference>
<protein>
    <submittedName>
        <fullName evidence="1">Toxin Fic</fullName>
    </submittedName>
</protein>
<evidence type="ECO:0000313" key="2">
    <source>
        <dbReference type="Proteomes" id="UP000319374"/>
    </source>
</evidence>
<dbReference type="PIRSF" id="PIRSF015268">
    <property type="entry name" value="Virulence_RhuM"/>
    <property type="match status" value="1"/>
</dbReference>
<dbReference type="RefSeq" id="WP_046518036.1">
    <property type="nucleotide sequence ID" value="NZ_AP019736.1"/>
</dbReference>
<dbReference type="PANTHER" id="PTHR35810">
    <property type="entry name" value="CYTOPLASMIC PROTEIN-RELATED"/>
    <property type="match status" value="1"/>
</dbReference>
<dbReference type="EMBL" id="AP019736">
    <property type="protein sequence ID" value="BBL05762.1"/>
    <property type="molecule type" value="Genomic_DNA"/>
</dbReference>
<keyword evidence="2" id="KW-1185">Reference proteome</keyword>
<organism evidence="1 2">
    <name type="scientific">Alistipes dispar</name>
    <dbReference type="NCBI Taxonomy" id="2585119"/>
    <lineage>
        <taxon>Bacteria</taxon>
        <taxon>Pseudomonadati</taxon>
        <taxon>Bacteroidota</taxon>
        <taxon>Bacteroidia</taxon>
        <taxon>Bacteroidales</taxon>
        <taxon>Rikenellaceae</taxon>
        <taxon>Alistipes</taxon>
    </lineage>
</organism>
<accession>A0A4Y1WYC6</accession>
<dbReference type="KEGG" id="ada:A5CPEGH6_04000"/>
<name>A0A4Y1WYC6_9BACT</name>
<dbReference type="Proteomes" id="UP000319374">
    <property type="component" value="Chromosome"/>
</dbReference>
<reference evidence="2" key="1">
    <citation type="submission" date="2019-06" db="EMBL/GenBank/DDBJ databases">
        <title>Alistipes onderdonkii subsp. vulgaris subsp. nov., Alistipes dispar sp. nov. and Alistipes communis sp. nov., isolated from human faeces, and creation of Alistipes onderdonkii subsp. onderdonkii subsp. nov.</title>
        <authorList>
            <person name="Sakamoto M."/>
            <person name="Ikeyama N."/>
            <person name="Ogata Y."/>
            <person name="Suda W."/>
            <person name="Iino T."/>
            <person name="Hattori M."/>
            <person name="Ohkuma M."/>
        </authorList>
    </citation>
    <scope>NUCLEOTIDE SEQUENCE [LARGE SCALE GENOMIC DNA]</scope>
    <source>
        <strain evidence="2">5CPEGH6</strain>
    </source>
</reference>
<dbReference type="PANTHER" id="PTHR35810:SF1">
    <property type="entry name" value="CYTOPLASMIC PROTEIN"/>
    <property type="match status" value="1"/>
</dbReference>
<proteinExistence type="predicted"/>
<dbReference type="OrthoDB" id="9802752at2"/>
<gene>
    <name evidence="1" type="ORF">A5CPEGH6_04000</name>
</gene>
<dbReference type="AlphaFoldDB" id="A0A4Y1WYC6"/>